<protein>
    <submittedName>
        <fullName evidence="1">Uncharacterized protein</fullName>
    </submittedName>
</protein>
<evidence type="ECO:0000313" key="1">
    <source>
        <dbReference type="EMBL" id="CAG6792617.1"/>
    </source>
</evidence>
<accession>A0A8D9C0F0</accession>
<dbReference type="AlphaFoldDB" id="A0A8D9C0F0"/>
<dbReference type="EMBL" id="HBUF01682516">
    <property type="protein sequence ID" value="CAG6792617.1"/>
    <property type="molecule type" value="Transcribed_RNA"/>
</dbReference>
<sequence>MCANQINQYSQRFILPVPVPYIAIEPSISSFLFINPPVRSYSSAPADEKTPQKLTFDSITHRVLAVVKAYGKVTADNVGGTWVYTEQTGRDQYGLPVHSSMYKRLKTNLPKEIQNPAISLVGILVNMSSIQRQ</sequence>
<reference evidence="1" key="1">
    <citation type="submission" date="2021-05" db="EMBL/GenBank/DDBJ databases">
        <authorList>
            <person name="Alioto T."/>
            <person name="Alioto T."/>
            <person name="Gomez Garrido J."/>
        </authorList>
    </citation>
    <scope>NUCLEOTIDE SEQUENCE</scope>
</reference>
<proteinExistence type="predicted"/>
<organism evidence="1">
    <name type="scientific">Cacopsylla melanoneura</name>
    <dbReference type="NCBI Taxonomy" id="428564"/>
    <lineage>
        <taxon>Eukaryota</taxon>
        <taxon>Metazoa</taxon>
        <taxon>Ecdysozoa</taxon>
        <taxon>Arthropoda</taxon>
        <taxon>Hexapoda</taxon>
        <taxon>Insecta</taxon>
        <taxon>Pterygota</taxon>
        <taxon>Neoptera</taxon>
        <taxon>Paraneoptera</taxon>
        <taxon>Hemiptera</taxon>
        <taxon>Sternorrhyncha</taxon>
        <taxon>Psylloidea</taxon>
        <taxon>Psyllidae</taxon>
        <taxon>Psyllinae</taxon>
        <taxon>Cacopsylla</taxon>
    </lineage>
</organism>
<dbReference type="Gene3D" id="3.50.50.60">
    <property type="entry name" value="FAD/NAD(P)-binding domain"/>
    <property type="match status" value="1"/>
</dbReference>
<dbReference type="InterPro" id="IPR036188">
    <property type="entry name" value="FAD/NAD-bd_sf"/>
</dbReference>
<name>A0A8D9C0F0_9HEMI</name>